<evidence type="ECO:0000256" key="9">
    <source>
        <dbReference type="SAM" id="MobiDB-lite"/>
    </source>
</evidence>
<evidence type="ECO:0000256" key="4">
    <source>
        <dbReference type="ARBA" id="ARBA00022741"/>
    </source>
</evidence>
<feature type="transmembrane region" description="Helical" evidence="10">
    <location>
        <begin position="198"/>
        <end position="217"/>
    </location>
</feature>
<keyword evidence="4" id="KW-0547">Nucleotide-binding</keyword>
<dbReference type="Pfam" id="PF00122">
    <property type="entry name" value="E1-E2_ATPase"/>
    <property type="match status" value="1"/>
</dbReference>
<sequence>MNPGNKNDVDVESEGEKLKDDDRTGRSTKITFEEGASADGLRSIYQPTQVNRTRSLSRDTIRSNRSSMQGNAELPIEFRTLAIQISESQNAPKEAIVDPPKEKQPHQDYFESLDYHIISADKLCQEFNVDQRVGLSSSAAATRLQRDGKNVIAHHRENYLMKIFWYIFGGFCSVLWVGVVVFFICWKPLSDPPSPQNLAMAVLILIVIALQASFSAFQDWSTARVMNSILGLLPAEAMVMRDGKLIHMPASDLVTGDIVQIAIGNKVPADMRLLTTSGDVRFDRAILTGESDEIEGAIDCTENNFLETRNIALMGTGVTNGNAIGVVVLTGSNSVMGRIASMTAGVKQKTTLIQREINRFVTIIVVLTVVLVLLIVFTWLGWLKRDHPTYMSVVAMLNNAMGSVVAFIPEGVPVAVALTLMMVAKRMKKNNILPKGLATVETLGCVNVLCSDKTGTLTQNRMFVKSLGMVDWEYSLDDLSPGEFGTVDLPEGLRNMLRASVLCNDAVFDPTTMNLPVHERAVNGNATDAAVLRFGDGVGLTNPTALAPYERVHQIPFNSRNKWMLTLHRDPKSTKEFILYVKGAPDVLLDRCATYWSATHDAIRPLDASAREKFSNYQAKLSRRAERVIVICQRRYIPKSTPGSNDFSNEMLECGVQDLTVLGIFGIIDPPRQETASTVAACRKAGIRFFMVTGDFGLTAAAIAREIGIFDGQAEPDTIDDLKDSLDPTAMDAKVLRSRHSLLLEGPSLSSLGVDDWETVCGYEEIVFARTTPEQKLRIVTELQGRGCVVAVTGDGVNDAPALRAADVGIAVGSGSDVAIEAADLVLLDKFDSIVEAIRLGRLVFQNLQKVIAYLLPAGSWSEIWPVLMNVFFGCPAPLSTFLMIIVCVFTDLFVSLALIMEKEEFDLLSLPPRRPTKDHLINLRIYGQSYLFVGVMETFSAHAMFFFYMWRHAGIPFSDLIFAFESYGEGFHGYTADELNHFVAVGQSVYFVTLVIMQWGNVLSVRSKRMSLLQADPIRPARRNVWLPLSILISLIIAIFVTEVPGIQSIFATASVPILFWCIPIGLAMGVLCMDELRKLLVRLFPKGPIAWISW</sequence>
<dbReference type="AlphaFoldDB" id="A0A9X0C3W1"/>
<dbReference type="NCBIfam" id="TIGR01494">
    <property type="entry name" value="ATPase_P-type"/>
    <property type="match status" value="2"/>
</dbReference>
<dbReference type="Pfam" id="PF00689">
    <property type="entry name" value="Cation_ATPase_C"/>
    <property type="match status" value="1"/>
</dbReference>
<dbReference type="Gene3D" id="1.20.1110.10">
    <property type="entry name" value="Calcium-transporting ATPase, transmembrane domain"/>
    <property type="match status" value="1"/>
</dbReference>
<dbReference type="EMBL" id="JAPWDS010000005">
    <property type="protein sequence ID" value="KAJ5496600.1"/>
    <property type="molecule type" value="Genomic_DNA"/>
</dbReference>
<keyword evidence="13" id="KW-1185">Reference proteome</keyword>
<dbReference type="PRINTS" id="PR00121">
    <property type="entry name" value="NAKATPASE"/>
</dbReference>
<dbReference type="SUPFAM" id="SSF81665">
    <property type="entry name" value="Calcium ATPase, transmembrane domain M"/>
    <property type="match status" value="1"/>
</dbReference>
<dbReference type="SUPFAM" id="SSF81660">
    <property type="entry name" value="Metal cation-transporting ATPase, ATP-binding domain N"/>
    <property type="match status" value="1"/>
</dbReference>
<dbReference type="GO" id="GO:0016887">
    <property type="term" value="F:ATP hydrolysis activity"/>
    <property type="evidence" value="ECO:0007669"/>
    <property type="project" value="InterPro"/>
</dbReference>
<evidence type="ECO:0000256" key="6">
    <source>
        <dbReference type="ARBA" id="ARBA00022967"/>
    </source>
</evidence>
<dbReference type="InterPro" id="IPR050510">
    <property type="entry name" value="Cation_transp_ATPase_P-type"/>
</dbReference>
<dbReference type="InterPro" id="IPR001757">
    <property type="entry name" value="P_typ_ATPase"/>
</dbReference>
<keyword evidence="5" id="KW-0067">ATP-binding</keyword>
<keyword evidence="2" id="KW-1003">Cell membrane</keyword>
<dbReference type="SFLD" id="SFLDF00027">
    <property type="entry name" value="p-type_atpase"/>
    <property type="match status" value="1"/>
</dbReference>
<dbReference type="GO" id="GO:1990573">
    <property type="term" value="P:potassium ion import across plasma membrane"/>
    <property type="evidence" value="ECO:0007669"/>
    <property type="project" value="TreeGrafter"/>
</dbReference>
<feature type="transmembrane region" description="Helical" evidence="10">
    <location>
        <begin position="931"/>
        <end position="951"/>
    </location>
</feature>
<dbReference type="SFLD" id="SFLDG00002">
    <property type="entry name" value="C1.7:_P-type_atpase_like"/>
    <property type="match status" value="1"/>
</dbReference>
<feature type="transmembrane region" description="Helical" evidence="10">
    <location>
        <begin position="983"/>
        <end position="1005"/>
    </location>
</feature>
<accession>A0A9X0C3W1</accession>
<dbReference type="Pfam" id="PF00702">
    <property type="entry name" value="Hydrolase"/>
    <property type="match status" value="1"/>
</dbReference>
<feature type="transmembrane region" description="Helical" evidence="10">
    <location>
        <begin position="357"/>
        <end position="380"/>
    </location>
</feature>
<dbReference type="InterPro" id="IPR059000">
    <property type="entry name" value="ATPase_P-type_domA"/>
</dbReference>
<dbReference type="PRINTS" id="PR00119">
    <property type="entry name" value="CATATPASE"/>
</dbReference>
<dbReference type="Pfam" id="PF13246">
    <property type="entry name" value="Cation_ATPase"/>
    <property type="match status" value="1"/>
</dbReference>
<feature type="transmembrane region" description="Helical" evidence="10">
    <location>
        <begin position="400"/>
        <end position="423"/>
    </location>
</feature>
<dbReference type="InterPro" id="IPR036412">
    <property type="entry name" value="HAD-like_sf"/>
</dbReference>
<feature type="domain" description="Cation-transporting P-type ATPase N-terminal" evidence="11">
    <location>
        <begin position="114"/>
        <end position="187"/>
    </location>
</feature>
<protein>
    <submittedName>
        <fullName evidence="12">ATPase P-type K/Mg/Cd/Cu/Zn/Na/Ca/Na/H-transporter</fullName>
    </submittedName>
</protein>
<dbReference type="GO" id="GO:0006883">
    <property type="term" value="P:intracellular sodium ion homeostasis"/>
    <property type="evidence" value="ECO:0007669"/>
    <property type="project" value="TreeGrafter"/>
</dbReference>
<evidence type="ECO:0000313" key="13">
    <source>
        <dbReference type="Proteomes" id="UP001149954"/>
    </source>
</evidence>
<dbReference type="InterPro" id="IPR006068">
    <property type="entry name" value="ATPase_P-typ_cation-transptr_C"/>
</dbReference>
<evidence type="ECO:0000256" key="3">
    <source>
        <dbReference type="ARBA" id="ARBA00022692"/>
    </source>
</evidence>
<feature type="transmembrane region" description="Helical" evidence="10">
    <location>
        <begin position="879"/>
        <end position="900"/>
    </location>
</feature>
<dbReference type="PANTHER" id="PTHR43294">
    <property type="entry name" value="SODIUM/POTASSIUM-TRANSPORTING ATPASE SUBUNIT ALPHA"/>
    <property type="match status" value="1"/>
</dbReference>
<keyword evidence="3 10" id="KW-0812">Transmembrane</keyword>
<dbReference type="GO" id="GO:0005524">
    <property type="term" value="F:ATP binding"/>
    <property type="evidence" value="ECO:0007669"/>
    <property type="project" value="UniProtKB-KW"/>
</dbReference>
<feature type="transmembrane region" description="Helical" evidence="10">
    <location>
        <begin position="1051"/>
        <end position="1075"/>
    </location>
</feature>
<dbReference type="InterPro" id="IPR008250">
    <property type="entry name" value="ATPase_P-typ_transduc_dom_A_sf"/>
</dbReference>
<dbReference type="Gene3D" id="3.40.50.1000">
    <property type="entry name" value="HAD superfamily/HAD-like"/>
    <property type="match status" value="1"/>
</dbReference>
<evidence type="ECO:0000256" key="1">
    <source>
        <dbReference type="ARBA" id="ARBA00004651"/>
    </source>
</evidence>
<dbReference type="GO" id="GO:0005886">
    <property type="term" value="C:plasma membrane"/>
    <property type="evidence" value="ECO:0007669"/>
    <property type="project" value="UniProtKB-SubCell"/>
</dbReference>
<keyword evidence="6" id="KW-1278">Translocase</keyword>
<feature type="compositionally biased region" description="Polar residues" evidence="9">
    <location>
        <begin position="45"/>
        <end position="54"/>
    </location>
</feature>
<feature type="transmembrane region" description="Helical" evidence="10">
    <location>
        <begin position="163"/>
        <end position="186"/>
    </location>
</feature>
<dbReference type="InterPro" id="IPR004014">
    <property type="entry name" value="ATPase_P-typ_cation-transptr_N"/>
</dbReference>
<evidence type="ECO:0000313" key="12">
    <source>
        <dbReference type="EMBL" id="KAJ5496600.1"/>
    </source>
</evidence>
<dbReference type="InterPro" id="IPR023214">
    <property type="entry name" value="HAD_sf"/>
</dbReference>
<dbReference type="GO" id="GO:0005391">
    <property type="term" value="F:P-type sodium:potassium-exchanging transporter activity"/>
    <property type="evidence" value="ECO:0007669"/>
    <property type="project" value="TreeGrafter"/>
</dbReference>
<feature type="region of interest" description="Disordered" evidence="9">
    <location>
        <begin position="1"/>
        <end position="68"/>
    </location>
</feature>
<dbReference type="InterPro" id="IPR023298">
    <property type="entry name" value="ATPase_P-typ_TM_dom_sf"/>
</dbReference>
<dbReference type="FunFam" id="3.40.50.1000:FF:000001">
    <property type="entry name" value="Phospholipid-transporting ATPase IC"/>
    <property type="match status" value="1"/>
</dbReference>
<feature type="transmembrane region" description="Helical" evidence="10">
    <location>
        <begin position="1026"/>
        <end position="1045"/>
    </location>
</feature>
<organism evidence="12 13">
    <name type="scientific">Penicillium fimorum</name>
    <dbReference type="NCBI Taxonomy" id="1882269"/>
    <lineage>
        <taxon>Eukaryota</taxon>
        <taxon>Fungi</taxon>
        <taxon>Dikarya</taxon>
        <taxon>Ascomycota</taxon>
        <taxon>Pezizomycotina</taxon>
        <taxon>Eurotiomycetes</taxon>
        <taxon>Eurotiomycetidae</taxon>
        <taxon>Eurotiales</taxon>
        <taxon>Aspergillaceae</taxon>
        <taxon>Penicillium</taxon>
    </lineage>
</organism>
<reference evidence="12" key="2">
    <citation type="journal article" date="2023" name="IMA Fungus">
        <title>Comparative genomic study of the Penicillium genus elucidates a diverse pangenome and 15 lateral gene transfer events.</title>
        <authorList>
            <person name="Petersen C."/>
            <person name="Sorensen T."/>
            <person name="Nielsen M.R."/>
            <person name="Sondergaard T.E."/>
            <person name="Sorensen J.L."/>
            <person name="Fitzpatrick D.A."/>
            <person name="Frisvad J.C."/>
            <person name="Nielsen K.L."/>
        </authorList>
    </citation>
    <scope>NUCLEOTIDE SEQUENCE</scope>
    <source>
        <strain evidence="12">IBT 29495</strain>
    </source>
</reference>
<keyword evidence="8 10" id="KW-0472">Membrane</keyword>
<dbReference type="PROSITE" id="PS00154">
    <property type="entry name" value="ATPASE_E1_E2"/>
    <property type="match status" value="1"/>
</dbReference>
<evidence type="ECO:0000256" key="5">
    <source>
        <dbReference type="ARBA" id="ARBA00022840"/>
    </source>
</evidence>
<dbReference type="GO" id="GO:0030007">
    <property type="term" value="P:intracellular potassium ion homeostasis"/>
    <property type="evidence" value="ECO:0007669"/>
    <property type="project" value="TreeGrafter"/>
</dbReference>
<dbReference type="SUPFAM" id="SSF81653">
    <property type="entry name" value="Calcium ATPase, transduction domain A"/>
    <property type="match status" value="1"/>
</dbReference>
<reference evidence="12" key="1">
    <citation type="submission" date="2022-12" db="EMBL/GenBank/DDBJ databases">
        <authorList>
            <person name="Petersen C."/>
        </authorList>
    </citation>
    <scope>NUCLEOTIDE SEQUENCE</scope>
    <source>
        <strain evidence="12">IBT 29495</strain>
    </source>
</reference>
<evidence type="ECO:0000259" key="11">
    <source>
        <dbReference type="SMART" id="SM00831"/>
    </source>
</evidence>
<dbReference type="SUPFAM" id="SSF56784">
    <property type="entry name" value="HAD-like"/>
    <property type="match status" value="1"/>
</dbReference>
<dbReference type="OrthoDB" id="158672at2759"/>
<dbReference type="SMART" id="SM00831">
    <property type="entry name" value="Cation_ATPase_N"/>
    <property type="match status" value="1"/>
</dbReference>
<dbReference type="GO" id="GO:1902600">
    <property type="term" value="P:proton transmembrane transport"/>
    <property type="evidence" value="ECO:0007669"/>
    <property type="project" value="TreeGrafter"/>
</dbReference>
<comment type="caution">
    <text evidence="12">The sequence shown here is derived from an EMBL/GenBank/DDBJ whole genome shotgun (WGS) entry which is preliminary data.</text>
</comment>
<feature type="transmembrane region" description="Helical" evidence="10">
    <location>
        <begin position="851"/>
        <end position="873"/>
    </location>
</feature>
<dbReference type="GO" id="GO:0036376">
    <property type="term" value="P:sodium ion export across plasma membrane"/>
    <property type="evidence" value="ECO:0007669"/>
    <property type="project" value="TreeGrafter"/>
</dbReference>
<dbReference type="InterPro" id="IPR018303">
    <property type="entry name" value="ATPase_P-typ_P_site"/>
</dbReference>
<dbReference type="InterPro" id="IPR023299">
    <property type="entry name" value="ATPase_P-typ_cyto_dom_N"/>
</dbReference>
<dbReference type="Gene3D" id="2.70.150.10">
    <property type="entry name" value="Calcium-transporting ATPase, cytoplasmic transduction domain A"/>
    <property type="match status" value="1"/>
</dbReference>
<proteinExistence type="predicted"/>
<dbReference type="Gene3D" id="3.40.1110.10">
    <property type="entry name" value="Calcium-transporting ATPase, cytoplasmic domain N"/>
    <property type="match status" value="1"/>
</dbReference>
<keyword evidence="7 10" id="KW-1133">Transmembrane helix</keyword>
<feature type="compositionally biased region" description="Basic and acidic residues" evidence="9">
    <location>
        <begin position="14"/>
        <end position="25"/>
    </location>
</feature>
<gene>
    <name evidence="12" type="ORF">N7463_008587</name>
</gene>
<dbReference type="Proteomes" id="UP001149954">
    <property type="component" value="Unassembled WGS sequence"/>
</dbReference>
<comment type="subcellular location">
    <subcellularLocation>
        <location evidence="1">Cell membrane</location>
        <topology evidence="1">Multi-pass membrane protein</topology>
    </subcellularLocation>
</comment>
<dbReference type="Pfam" id="PF00690">
    <property type="entry name" value="Cation_ATPase_N"/>
    <property type="match status" value="1"/>
</dbReference>
<evidence type="ECO:0000256" key="10">
    <source>
        <dbReference type="SAM" id="Phobius"/>
    </source>
</evidence>
<dbReference type="InterPro" id="IPR044492">
    <property type="entry name" value="P_typ_ATPase_HD_dom"/>
</dbReference>
<evidence type="ECO:0000256" key="7">
    <source>
        <dbReference type="ARBA" id="ARBA00022989"/>
    </source>
</evidence>
<evidence type="ECO:0000256" key="2">
    <source>
        <dbReference type="ARBA" id="ARBA00022475"/>
    </source>
</evidence>
<evidence type="ECO:0000256" key="8">
    <source>
        <dbReference type="ARBA" id="ARBA00023136"/>
    </source>
</evidence>
<dbReference type="PANTHER" id="PTHR43294:SF21">
    <property type="entry name" value="CATION TRANSPORTING ATPASE"/>
    <property type="match status" value="1"/>
</dbReference>
<name>A0A9X0C3W1_9EURO</name>
<dbReference type="SFLD" id="SFLDS00003">
    <property type="entry name" value="Haloacid_Dehalogenase"/>
    <property type="match status" value="1"/>
</dbReference>